<dbReference type="InterPro" id="IPR050109">
    <property type="entry name" value="HTH-type_TetR-like_transc_reg"/>
</dbReference>
<name>A0A9W6S2N2_9ACTN</name>
<dbReference type="PRINTS" id="PR00455">
    <property type="entry name" value="HTHTETR"/>
</dbReference>
<proteinExistence type="predicted"/>
<evidence type="ECO:0000313" key="7">
    <source>
        <dbReference type="Proteomes" id="UP001165074"/>
    </source>
</evidence>
<protein>
    <submittedName>
        <fullName evidence="6">TetR family transcriptional regulator</fullName>
    </submittedName>
</protein>
<accession>A0A9W6S2N2</accession>
<dbReference type="PROSITE" id="PS01081">
    <property type="entry name" value="HTH_TETR_1"/>
    <property type="match status" value="1"/>
</dbReference>
<evidence type="ECO:0000313" key="6">
    <source>
        <dbReference type="EMBL" id="GLY86103.1"/>
    </source>
</evidence>
<reference evidence="6" key="1">
    <citation type="submission" date="2023-03" db="EMBL/GenBank/DDBJ databases">
        <title>Actinoallomurus iriomotensis NBRC 103684.</title>
        <authorList>
            <person name="Ichikawa N."/>
            <person name="Sato H."/>
            <person name="Tonouchi N."/>
        </authorList>
    </citation>
    <scope>NUCLEOTIDE SEQUENCE</scope>
    <source>
        <strain evidence="6">NBRC 103684</strain>
    </source>
</reference>
<dbReference type="RefSeq" id="WP_285573633.1">
    <property type="nucleotide sequence ID" value="NZ_BSTK01000005.1"/>
</dbReference>
<evidence type="ECO:0000256" key="1">
    <source>
        <dbReference type="ARBA" id="ARBA00023015"/>
    </source>
</evidence>
<dbReference type="GO" id="GO:0003700">
    <property type="term" value="F:DNA-binding transcription factor activity"/>
    <property type="evidence" value="ECO:0007669"/>
    <property type="project" value="TreeGrafter"/>
</dbReference>
<dbReference type="InterPro" id="IPR049445">
    <property type="entry name" value="TetR_SbtR-like_C"/>
</dbReference>
<dbReference type="InterPro" id="IPR023772">
    <property type="entry name" value="DNA-bd_HTH_TetR-type_CS"/>
</dbReference>
<dbReference type="PANTHER" id="PTHR30055">
    <property type="entry name" value="HTH-TYPE TRANSCRIPTIONAL REGULATOR RUTR"/>
    <property type="match status" value="1"/>
</dbReference>
<sequence>MSKSLRADAQRNRARILEVAAETFAAEGLSVSVHEIARRAGVGTGTVSRHFPTKESLFEAVMLSRMEQLVQQADSPADGEEPGEAFFAFFSFMVEESATNRGLVDALAGSGFDFRSVAAERKYDVMGAWRNLLQRAQRAGAIREDVDIADVKALLTGCVDRERGAADPIARARMLAIVRAGLGA</sequence>
<dbReference type="EMBL" id="BSTK01000005">
    <property type="protein sequence ID" value="GLY86103.1"/>
    <property type="molecule type" value="Genomic_DNA"/>
</dbReference>
<feature type="DNA-binding region" description="H-T-H motif" evidence="4">
    <location>
        <begin position="32"/>
        <end position="51"/>
    </location>
</feature>
<dbReference type="GO" id="GO:0000976">
    <property type="term" value="F:transcription cis-regulatory region binding"/>
    <property type="evidence" value="ECO:0007669"/>
    <property type="project" value="TreeGrafter"/>
</dbReference>
<gene>
    <name evidence="6" type="ORF">Airi02_040320</name>
</gene>
<dbReference type="PANTHER" id="PTHR30055:SF234">
    <property type="entry name" value="HTH-TYPE TRANSCRIPTIONAL REGULATOR BETI"/>
    <property type="match status" value="1"/>
</dbReference>
<organism evidence="6 7">
    <name type="scientific">Actinoallomurus iriomotensis</name>
    <dbReference type="NCBI Taxonomy" id="478107"/>
    <lineage>
        <taxon>Bacteria</taxon>
        <taxon>Bacillati</taxon>
        <taxon>Actinomycetota</taxon>
        <taxon>Actinomycetes</taxon>
        <taxon>Streptosporangiales</taxon>
        <taxon>Thermomonosporaceae</taxon>
        <taxon>Actinoallomurus</taxon>
    </lineage>
</organism>
<keyword evidence="7" id="KW-1185">Reference proteome</keyword>
<keyword evidence="3" id="KW-0804">Transcription</keyword>
<dbReference type="PROSITE" id="PS50977">
    <property type="entry name" value="HTH_TETR_2"/>
    <property type="match status" value="1"/>
</dbReference>
<dbReference type="InterPro" id="IPR001647">
    <property type="entry name" value="HTH_TetR"/>
</dbReference>
<dbReference type="SUPFAM" id="SSF46689">
    <property type="entry name" value="Homeodomain-like"/>
    <property type="match status" value="1"/>
</dbReference>
<dbReference type="InterPro" id="IPR009057">
    <property type="entry name" value="Homeodomain-like_sf"/>
</dbReference>
<evidence type="ECO:0000256" key="4">
    <source>
        <dbReference type="PROSITE-ProRule" id="PRU00335"/>
    </source>
</evidence>
<dbReference type="SUPFAM" id="SSF48498">
    <property type="entry name" value="Tetracyclin repressor-like, C-terminal domain"/>
    <property type="match status" value="1"/>
</dbReference>
<keyword evidence="1" id="KW-0805">Transcription regulation</keyword>
<dbReference type="Pfam" id="PF00440">
    <property type="entry name" value="TetR_N"/>
    <property type="match status" value="1"/>
</dbReference>
<evidence type="ECO:0000256" key="2">
    <source>
        <dbReference type="ARBA" id="ARBA00023125"/>
    </source>
</evidence>
<evidence type="ECO:0000259" key="5">
    <source>
        <dbReference type="PROSITE" id="PS50977"/>
    </source>
</evidence>
<dbReference type="Pfam" id="PF21597">
    <property type="entry name" value="TetR_C_43"/>
    <property type="match status" value="1"/>
</dbReference>
<keyword evidence="2 4" id="KW-0238">DNA-binding</keyword>
<dbReference type="AlphaFoldDB" id="A0A9W6S2N2"/>
<evidence type="ECO:0000256" key="3">
    <source>
        <dbReference type="ARBA" id="ARBA00023163"/>
    </source>
</evidence>
<feature type="domain" description="HTH tetR-type" evidence="5">
    <location>
        <begin position="10"/>
        <end position="69"/>
    </location>
</feature>
<dbReference type="Gene3D" id="1.10.357.10">
    <property type="entry name" value="Tetracycline Repressor, domain 2"/>
    <property type="match status" value="1"/>
</dbReference>
<comment type="caution">
    <text evidence="6">The sequence shown here is derived from an EMBL/GenBank/DDBJ whole genome shotgun (WGS) entry which is preliminary data.</text>
</comment>
<dbReference type="InterPro" id="IPR036271">
    <property type="entry name" value="Tet_transcr_reg_TetR-rel_C_sf"/>
</dbReference>
<dbReference type="Proteomes" id="UP001165074">
    <property type="component" value="Unassembled WGS sequence"/>
</dbReference>